<dbReference type="Gene3D" id="3.40.50.2300">
    <property type="match status" value="2"/>
</dbReference>
<dbReference type="SMART" id="SM00354">
    <property type="entry name" value="HTH_LACI"/>
    <property type="match status" value="1"/>
</dbReference>
<sequence>MVDVAREAGVSRALVSLVMRETGYVSPEKRTLVLDTARRLGYRRNALAANLASKTTNSIGLAIFDLHNQVYADFADGVLDVIGPTRYQLLLSTSTQDESSLAAGIETLVGLRPDGILLATHVPEHLDLSAILAGTPTVMIGEDPLVELGDAVHGEDEAGAFAATDHLIKQGHRDIVYVEGPSTLQNHARRAGYSAAVERASLRERVVSGDATEDGGQRALLGLRRSNSLPTAVFCYNDSTAVGVLIGARRERLSVPQDLAVVGYDNTRAASYPGVDLTSVDPKARHMGAQAAELLLGRIEEPSLPGRTNTLTHQLIIRGSSDHLRSR</sequence>
<name>A0A917G7B1_9NOCA</name>
<evidence type="ECO:0000256" key="2">
    <source>
        <dbReference type="ARBA" id="ARBA00023125"/>
    </source>
</evidence>
<dbReference type="Pfam" id="PF00356">
    <property type="entry name" value="LacI"/>
    <property type="match status" value="1"/>
</dbReference>
<dbReference type="Pfam" id="PF13377">
    <property type="entry name" value="Peripla_BP_3"/>
    <property type="match status" value="1"/>
</dbReference>
<dbReference type="SUPFAM" id="SSF47413">
    <property type="entry name" value="lambda repressor-like DNA-binding domains"/>
    <property type="match status" value="1"/>
</dbReference>
<comment type="caution">
    <text evidence="5">The sequence shown here is derived from an EMBL/GenBank/DDBJ whole genome shotgun (WGS) entry which is preliminary data.</text>
</comment>
<dbReference type="GO" id="GO:0003700">
    <property type="term" value="F:DNA-binding transcription factor activity"/>
    <property type="evidence" value="ECO:0007669"/>
    <property type="project" value="TreeGrafter"/>
</dbReference>
<accession>A0A917G7B1</accession>
<dbReference type="GO" id="GO:0000976">
    <property type="term" value="F:transcription cis-regulatory region binding"/>
    <property type="evidence" value="ECO:0007669"/>
    <property type="project" value="TreeGrafter"/>
</dbReference>
<dbReference type="InterPro" id="IPR000843">
    <property type="entry name" value="HTH_LacI"/>
</dbReference>
<reference evidence="5" key="2">
    <citation type="submission" date="2020-09" db="EMBL/GenBank/DDBJ databases">
        <authorList>
            <person name="Sun Q."/>
            <person name="Sedlacek I."/>
        </authorList>
    </citation>
    <scope>NUCLEOTIDE SEQUENCE</scope>
    <source>
        <strain evidence="5">CCM 7905</strain>
    </source>
</reference>
<evidence type="ECO:0000313" key="5">
    <source>
        <dbReference type="EMBL" id="GGG26444.1"/>
    </source>
</evidence>
<organism evidence="5 6">
    <name type="scientific">Rhodococcoides trifolii</name>
    <dbReference type="NCBI Taxonomy" id="908250"/>
    <lineage>
        <taxon>Bacteria</taxon>
        <taxon>Bacillati</taxon>
        <taxon>Actinomycetota</taxon>
        <taxon>Actinomycetes</taxon>
        <taxon>Mycobacteriales</taxon>
        <taxon>Nocardiaceae</taxon>
        <taxon>Rhodococcoides</taxon>
    </lineage>
</organism>
<protein>
    <submittedName>
        <fullName evidence="5">LacI family transcriptional regulator</fullName>
    </submittedName>
</protein>
<dbReference type="PROSITE" id="PS50932">
    <property type="entry name" value="HTH_LACI_2"/>
    <property type="match status" value="1"/>
</dbReference>
<keyword evidence="1" id="KW-0805">Transcription regulation</keyword>
<evidence type="ECO:0000259" key="4">
    <source>
        <dbReference type="PROSITE" id="PS50932"/>
    </source>
</evidence>
<dbReference type="CDD" id="cd06267">
    <property type="entry name" value="PBP1_LacI_sugar_binding-like"/>
    <property type="match status" value="1"/>
</dbReference>
<keyword evidence="2" id="KW-0238">DNA-binding</keyword>
<keyword evidence="3" id="KW-0804">Transcription</keyword>
<dbReference type="AlphaFoldDB" id="A0A917G7B1"/>
<dbReference type="PANTHER" id="PTHR30146:SF109">
    <property type="entry name" value="HTH-TYPE TRANSCRIPTIONAL REGULATOR GALS"/>
    <property type="match status" value="1"/>
</dbReference>
<dbReference type="CDD" id="cd01392">
    <property type="entry name" value="HTH_LacI"/>
    <property type="match status" value="1"/>
</dbReference>
<dbReference type="EMBL" id="BMCU01000006">
    <property type="protein sequence ID" value="GGG26444.1"/>
    <property type="molecule type" value="Genomic_DNA"/>
</dbReference>
<keyword evidence="6" id="KW-1185">Reference proteome</keyword>
<evidence type="ECO:0000313" key="6">
    <source>
        <dbReference type="Proteomes" id="UP000654257"/>
    </source>
</evidence>
<dbReference type="InterPro" id="IPR028082">
    <property type="entry name" value="Peripla_BP_I"/>
</dbReference>
<feature type="domain" description="HTH lacI-type" evidence="4">
    <location>
        <begin position="1"/>
        <end position="53"/>
    </location>
</feature>
<dbReference type="InterPro" id="IPR046335">
    <property type="entry name" value="LacI/GalR-like_sensor"/>
</dbReference>
<dbReference type="InterPro" id="IPR010982">
    <property type="entry name" value="Lambda_DNA-bd_dom_sf"/>
</dbReference>
<dbReference type="SUPFAM" id="SSF53822">
    <property type="entry name" value="Periplasmic binding protein-like I"/>
    <property type="match status" value="1"/>
</dbReference>
<dbReference type="Proteomes" id="UP000654257">
    <property type="component" value="Unassembled WGS sequence"/>
</dbReference>
<gene>
    <name evidence="5" type="primary">lacI</name>
    <name evidence="5" type="ORF">GCM10007304_45330</name>
</gene>
<evidence type="ECO:0000256" key="1">
    <source>
        <dbReference type="ARBA" id="ARBA00023015"/>
    </source>
</evidence>
<evidence type="ECO:0000256" key="3">
    <source>
        <dbReference type="ARBA" id="ARBA00023163"/>
    </source>
</evidence>
<dbReference type="Gene3D" id="1.10.260.40">
    <property type="entry name" value="lambda repressor-like DNA-binding domains"/>
    <property type="match status" value="1"/>
</dbReference>
<proteinExistence type="predicted"/>
<dbReference type="PANTHER" id="PTHR30146">
    <property type="entry name" value="LACI-RELATED TRANSCRIPTIONAL REPRESSOR"/>
    <property type="match status" value="1"/>
</dbReference>
<reference evidence="5" key="1">
    <citation type="journal article" date="2014" name="Int. J. Syst. Evol. Microbiol.">
        <title>Complete genome sequence of Corynebacterium casei LMG S-19264T (=DSM 44701T), isolated from a smear-ripened cheese.</title>
        <authorList>
            <consortium name="US DOE Joint Genome Institute (JGI-PGF)"/>
            <person name="Walter F."/>
            <person name="Albersmeier A."/>
            <person name="Kalinowski J."/>
            <person name="Ruckert C."/>
        </authorList>
    </citation>
    <scope>NUCLEOTIDE SEQUENCE</scope>
    <source>
        <strain evidence="5">CCM 7905</strain>
    </source>
</reference>